<feature type="compositionally biased region" description="Polar residues" evidence="2">
    <location>
        <begin position="522"/>
        <end position="543"/>
    </location>
</feature>
<dbReference type="EMBL" id="SKBN01000216">
    <property type="protein sequence ID" value="TGJ80518.1"/>
    <property type="molecule type" value="Genomic_DNA"/>
</dbReference>
<dbReference type="InterPro" id="IPR007052">
    <property type="entry name" value="CS_dom"/>
</dbReference>
<dbReference type="GO" id="GO:0051087">
    <property type="term" value="F:protein-folding chaperone binding"/>
    <property type="evidence" value="ECO:0007669"/>
    <property type="project" value="InterPro"/>
</dbReference>
<dbReference type="OrthoDB" id="1898560at2759"/>
<feature type="domain" description="CS" evidence="4">
    <location>
        <begin position="255"/>
        <end position="347"/>
    </location>
</feature>
<dbReference type="InterPro" id="IPR007699">
    <property type="entry name" value="SGS_dom"/>
</dbReference>
<evidence type="ECO:0000256" key="2">
    <source>
        <dbReference type="SAM" id="MobiDB-lite"/>
    </source>
</evidence>
<dbReference type="InterPro" id="IPR044563">
    <property type="entry name" value="Sgt1-like"/>
</dbReference>
<feature type="compositionally biased region" description="Polar residues" evidence="2">
    <location>
        <begin position="225"/>
        <end position="235"/>
    </location>
</feature>
<feature type="region of interest" description="Disordered" evidence="2">
    <location>
        <begin position="522"/>
        <end position="553"/>
    </location>
</feature>
<dbReference type="Proteomes" id="UP000297716">
    <property type="component" value="Unassembled WGS sequence"/>
</dbReference>
<evidence type="ECO:0000313" key="5">
    <source>
        <dbReference type="EMBL" id="TGJ80518.1"/>
    </source>
</evidence>
<evidence type="ECO:0000256" key="1">
    <source>
        <dbReference type="ARBA" id="ARBA00008509"/>
    </source>
</evidence>
<dbReference type="Gene3D" id="2.60.40.790">
    <property type="match status" value="1"/>
</dbReference>
<dbReference type="CDD" id="cd06466">
    <property type="entry name" value="p23_CS_SGT1_like"/>
    <property type="match status" value="1"/>
</dbReference>
<dbReference type="AlphaFoldDB" id="A0A4Z0YK96"/>
<evidence type="ECO:0000313" key="6">
    <source>
        <dbReference type="Proteomes" id="UP000297716"/>
    </source>
</evidence>
<sequence length="553" mass="60951">MSSAIALADAGVQAVSAGQYADGIAKLTQALKAHAAPLWYLERSRAYLRTNQFDLALYDAEMALRIAYDRANRDLMMEAQMRRAITLFRIGRFADADVCAFWAIRLSDGAKAREDDGQQNKVDHNGDYVIRVKEVQEEARPQRGDGLATALNAASKRTKESSLRNQAYVWRIKALSQMEKLPEGHDGRKLHLPIKYPEPSQTSTTSNASPASSARAVADNADGGETSSTINTPNATSGRDAWEKIWAQYQTLYMKHKIRCSFYQTDTSLTVDVFLKNLSQEQVTIDSDSQAIKLSPVQGASLGSFGGSIVLLLFDEIQPDVTKYNVKSMKIELVLQKQRAGKWPALRRKDADIVDNLSVNPSQGIPFNQFFDFITHLGYKDVRDLELPDVDSDPSAWYVALLEKLRSNFDNERGPLSVPEIAASIPSGSSLPPKSKDTVNIEGSAKKAIPPSGQESRAPKTSGGAPTYPTSSKNGPKNWDSIDDGDDEDVAKNGDVNDFFQQIYKDADEDTKRAMMKSFVESNGTALSTSWADTKGKNYNTQPPDGVEAKKWD</sequence>
<comment type="similarity">
    <text evidence="1">Belongs to the SGT1 family.</text>
</comment>
<dbReference type="InterPro" id="IPR011990">
    <property type="entry name" value="TPR-like_helical_dom_sf"/>
</dbReference>
<dbReference type="PROSITE" id="PS51203">
    <property type="entry name" value="CS"/>
    <property type="match status" value="1"/>
</dbReference>
<dbReference type="SUPFAM" id="SSF49764">
    <property type="entry name" value="HSP20-like chaperones"/>
    <property type="match status" value="1"/>
</dbReference>
<dbReference type="STRING" id="37992.A0A4Z0YK96"/>
<dbReference type="Gene3D" id="1.25.40.10">
    <property type="entry name" value="Tetratricopeptide repeat domain"/>
    <property type="match status" value="1"/>
</dbReference>
<comment type="caution">
    <text evidence="5">The sequence shown here is derived from an EMBL/GenBank/DDBJ whole genome shotgun (WGS) entry which is preliminary data.</text>
</comment>
<reference evidence="5 6" key="1">
    <citation type="submission" date="2019-03" db="EMBL/GenBank/DDBJ databases">
        <title>Draft genome sequence of Xylaria hypoxylon DSM 108379, a ubiquitous saprotrophic-parasitic fungi on hardwood.</title>
        <authorList>
            <person name="Buettner E."/>
            <person name="Leonhardt S."/>
            <person name="Gebauer A.M."/>
            <person name="Liers C."/>
            <person name="Hofrichter M."/>
            <person name="Kellner H."/>
        </authorList>
    </citation>
    <scope>NUCLEOTIDE SEQUENCE [LARGE SCALE GENOMIC DNA]</scope>
    <source>
        <strain evidence="5 6">DSM 108379</strain>
    </source>
</reference>
<accession>A0A4Z0YK96</accession>
<dbReference type="PANTHER" id="PTHR45862">
    <property type="entry name" value="PROTEIN SGT1 HOMOLOG"/>
    <property type="match status" value="1"/>
</dbReference>
<keyword evidence="6" id="KW-1185">Reference proteome</keyword>
<evidence type="ECO:0008006" key="7">
    <source>
        <dbReference type="Google" id="ProtNLM"/>
    </source>
</evidence>
<feature type="region of interest" description="Disordered" evidence="2">
    <location>
        <begin position="183"/>
        <end position="235"/>
    </location>
</feature>
<dbReference type="InterPro" id="IPR008978">
    <property type="entry name" value="HSP20-like_chaperone"/>
</dbReference>
<dbReference type="PROSITE" id="PS51048">
    <property type="entry name" value="SGS"/>
    <property type="match status" value="1"/>
</dbReference>
<gene>
    <name evidence="5" type="ORF">E0Z10_g8246</name>
</gene>
<evidence type="ECO:0000259" key="3">
    <source>
        <dbReference type="PROSITE" id="PS51048"/>
    </source>
</evidence>
<proteinExistence type="inferred from homology"/>
<dbReference type="SUPFAM" id="SSF48452">
    <property type="entry name" value="TPR-like"/>
    <property type="match status" value="1"/>
</dbReference>
<feature type="compositionally biased region" description="Low complexity" evidence="2">
    <location>
        <begin position="200"/>
        <end position="218"/>
    </location>
</feature>
<dbReference type="Pfam" id="PF05002">
    <property type="entry name" value="SGS"/>
    <property type="match status" value="1"/>
</dbReference>
<feature type="region of interest" description="Disordered" evidence="2">
    <location>
        <begin position="444"/>
        <end position="493"/>
    </location>
</feature>
<dbReference type="Pfam" id="PF04969">
    <property type="entry name" value="CS"/>
    <property type="match status" value="1"/>
</dbReference>
<organism evidence="5 6">
    <name type="scientific">Xylaria hypoxylon</name>
    <dbReference type="NCBI Taxonomy" id="37992"/>
    <lineage>
        <taxon>Eukaryota</taxon>
        <taxon>Fungi</taxon>
        <taxon>Dikarya</taxon>
        <taxon>Ascomycota</taxon>
        <taxon>Pezizomycotina</taxon>
        <taxon>Sordariomycetes</taxon>
        <taxon>Xylariomycetidae</taxon>
        <taxon>Xylariales</taxon>
        <taxon>Xylariaceae</taxon>
        <taxon>Xylaria</taxon>
    </lineage>
</organism>
<protein>
    <recommendedName>
        <fullName evidence="7">CS domain-containing protein</fullName>
    </recommendedName>
</protein>
<feature type="domain" description="SGS" evidence="3">
    <location>
        <begin position="467"/>
        <end position="553"/>
    </location>
</feature>
<name>A0A4Z0YK96_9PEZI</name>
<evidence type="ECO:0000259" key="4">
    <source>
        <dbReference type="PROSITE" id="PS51203"/>
    </source>
</evidence>